<reference evidence="8 9" key="1">
    <citation type="submission" date="2024-02" db="EMBL/GenBank/DDBJ databases">
        <authorList>
            <person name="Daric V."/>
            <person name="Darras S."/>
        </authorList>
    </citation>
    <scope>NUCLEOTIDE SEQUENCE [LARGE SCALE GENOMIC DNA]</scope>
</reference>
<feature type="compositionally biased region" description="Polar residues" evidence="6">
    <location>
        <begin position="282"/>
        <end position="291"/>
    </location>
</feature>
<accession>A0ABP0GQ98</accession>
<keyword evidence="2" id="KW-0963">Cytoplasm</keyword>
<dbReference type="Gene3D" id="3.30.70.330">
    <property type="match status" value="2"/>
</dbReference>
<evidence type="ECO:0000256" key="4">
    <source>
        <dbReference type="ARBA" id="ARBA00022884"/>
    </source>
</evidence>
<dbReference type="InterPro" id="IPR012677">
    <property type="entry name" value="Nucleotide-bd_a/b_plait_sf"/>
</dbReference>
<evidence type="ECO:0000256" key="5">
    <source>
        <dbReference type="PROSITE-ProRule" id="PRU00176"/>
    </source>
</evidence>
<comment type="subcellular location">
    <subcellularLocation>
        <location evidence="1">Cytoplasm</location>
    </subcellularLocation>
</comment>
<gene>
    <name evidence="8" type="ORF">CVLEPA_LOCUS27222</name>
</gene>
<sequence>MSDEDGKLFVGGLSWETTAEKMENYFSKFGEVVESKVMKDKVTENSRGFGFVKFKTGDAVTAVLNARPHILDNKTIDPKPCTSKEDQMKKKEAERLHVTTHKIFIGGLTQNMTEEEIKAFFTKFGTVTDVSFAINKEDNKNKGFGFVTFTDEDAVNQALKVHYHEINQKTVEAKRAQPREKMRQMNQQQGGQQGTNQMNQNYNYQGNWGNMSNMGWGPGYDMQGNMMGAGGCMPSSGYGGYGSYYGNYGAQYGYGYPQNMGMGSTAGYGNMGTYNNQSASMYGPQKSQTYGNGKEATPTDAKTGGYHPYGR</sequence>
<dbReference type="SUPFAM" id="SSF54928">
    <property type="entry name" value="RNA-binding domain, RBD"/>
    <property type="match status" value="2"/>
</dbReference>
<evidence type="ECO:0000256" key="6">
    <source>
        <dbReference type="SAM" id="MobiDB-lite"/>
    </source>
</evidence>
<feature type="domain" description="RRM" evidence="7">
    <location>
        <begin position="101"/>
        <end position="178"/>
    </location>
</feature>
<dbReference type="EMBL" id="CAWYQH010000141">
    <property type="protein sequence ID" value="CAK8693935.1"/>
    <property type="molecule type" value="Genomic_DNA"/>
</dbReference>
<organism evidence="8 9">
    <name type="scientific">Clavelina lepadiformis</name>
    <name type="common">Light-bulb sea squirt</name>
    <name type="synonym">Ascidia lepadiformis</name>
    <dbReference type="NCBI Taxonomy" id="159417"/>
    <lineage>
        <taxon>Eukaryota</taxon>
        <taxon>Metazoa</taxon>
        <taxon>Chordata</taxon>
        <taxon>Tunicata</taxon>
        <taxon>Ascidiacea</taxon>
        <taxon>Aplousobranchia</taxon>
        <taxon>Clavelinidae</taxon>
        <taxon>Clavelina</taxon>
    </lineage>
</organism>
<dbReference type="PANTHER" id="PTHR48032:SF18">
    <property type="entry name" value="RRM DOMAIN-CONTAINING PROTEIN"/>
    <property type="match status" value="1"/>
</dbReference>
<dbReference type="PROSITE" id="PS50102">
    <property type="entry name" value="RRM"/>
    <property type="match status" value="2"/>
</dbReference>
<evidence type="ECO:0000256" key="1">
    <source>
        <dbReference type="ARBA" id="ARBA00004496"/>
    </source>
</evidence>
<evidence type="ECO:0000313" key="8">
    <source>
        <dbReference type="EMBL" id="CAK8693935.1"/>
    </source>
</evidence>
<evidence type="ECO:0000256" key="2">
    <source>
        <dbReference type="ARBA" id="ARBA00022490"/>
    </source>
</evidence>
<evidence type="ECO:0000259" key="7">
    <source>
        <dbReference type="PROSITE" id="PS50102"/>
    </source>
</evidence>
<feature type="region of interest" description="Disordered" evidence="6">
    <location>
        <begin position="282"/>
        <end position="311"/>
    </location>
</feature>
<proteinExistence type="predicted"/>
<keyword evidence="9" id="KW-1185">Reference proteome</keyword>
<dbReference type="Pfam" id="PF00076">
    <property type="entry name" value="RRM_1"/>
    <property type="match status" value="2"/>
</dbReference>
<dbReference type="PANTHER" id="PTHR48032">
    <property type="entry name" value="RNA-BINDING PROTEIN MUSASHI HOMOLOG RBP6"/>
    <property type="match status" value="1"/>
</dbReference>
<dbReference type="Proteomes" id="UP001642483">
    <property type="component" value="Unassembled WGS sequence"/>
</dbReference>
<feature type="domain" description="RRM" evidence="7">
    <location>
        <begin position="6"/>
        <end position="95"/>
    </location>
</feature>
<evidence type="ECO:0000256" key="3">
    <source>
        <dbReference type="ARBA" id="ARBA00022737"/>
    </source>
</evidence>
<dbReference type="SMART" id="SM00360">
    <property type="entry name" value="RRM"/>
    <property type="match status" value="2"/>
</dbReference>
<keyword evidence="4 5" id="KW-0694">RNA-binding</keyword>
<comment type="caution">
    <text evidence="8">The sequence shown here is derived from an EMBL/GenBank/DDBJ whole genome shotgun (WGS) entry which is preliminary data.</text>
</comment>
<dbReference type="InterPro" id="IPR000504">
    <property type="entry name" value="RRM_dom"/>
</dbReference>
<name>A0ABP0GQ98_CLALP</name>
<protein>
    <recommendedName>
        <fullName evidence="7">RRM domain-containing protein</fullName>
    </recommendedName>
</protein>
<keyword evidence="3" id="KW-0677">Repeat</keyword>
<evidence type="ECO:0000313" key="9">
    <source>
        <dbReference type="Proteomes" id="UP001642483"/>
    </source>
</evidence>
<dbReference type="InterPro" id="IPR035979">
    <property type="entry name" value="RBD_domain_sf"/>
</dbReference>
<dbReference type="CDD" id="cd12325">
    <property type="entry name" value="RRM1_hnRNPA_hnRNPD_like"/>
    <property type="match status" value="1"/>
</dbReference>